<evidence type="ECO:0000256" key="2">
    <source>
        <dbReference type="ARBA" id="ARBA00009436"/>
    </source>
</evidence>
<evidence type="ECO:0000313" key="8">
    <source>
        <dbReference type="EMBL" id="TNN12695.1"/>
    </source>
</evidence>
<evidence type="ECO:0008006" key="10">
    <source>
        <dbReference type="Google" id="ProtNLM"/>
    </source>
</evidence>
<feature type="transmembrane region" description="Helical" evidence="7">
    <location>
        <begin position="64"/>
        <end position="84"/>
    </location>
</feature>
<dbReference type="EMBL" id="SKCS01000215">
    <property type="protein sequence ID" value="TNN12695.1"/>
    <property type="molecule type" value="Genomic_DNA"/>
</dbReference>
<protein>
    <recommendedName>
        <fullName evidence="10">Rab5-interacting protein</fullName>
    </recommendedName>
</protein>
<feature type="non-terminal residue" evidence="8">
    <location>
        <position position="129"/>
    </location>
</feature>
<dbReference type="OrthoDB" id="286395at2759"/>
<evidence type="ECO:0000256" key="5">
    <source>
        <dbReference type="ARBA" id="ARBA00022989"/>
    </source>
</evidence>
<evidence type="ECO:0000256" key="4">
    <source>
        <dbReference type="ARBA" id="ARBA00022824"/>
    </source>
</evidence>
<feature type="transmembrane region" description="Helical" evidence="7">
    <location>
        <begin position="104"/>
        <end position="122"/>
    </location>
</feature>
<dbReference type="GO" id="GO:0005739">
    <property type="term" value="C:mitochondrion"/>
    <property type="evidence" value="ECO:0007669"/>
    <property type="project" value="GOC"/>
</dbReference>
<dbReference type="PANTHER" id="PTHR12906">
    <property type="entry name" value="PROTEIN C20ORF24 RAB5-INTERACTING PROTEIN"/>
    <property type="match status" value="1"/>
</dbReference>
<accession>A0A4Z2D869</accession>
<dbReference type="AlphaFoldDB" id="A0A4Z2D869"/>
<proteinExistence type="inferred from homology"/>
<organism evidence="8 9">
    <name type="scientific">Schistosoma japonicum</name>
    <name type="common">Blood fluke</name>
    <dbReference type="NCBI Taxonomy" id="6182"/>
    <lineage>
        <taxon>Eukaryota</taxon>
        <taxon>Metazoa</taxon>
        <taxon>Spiralia</taxon>
        <taxon>Lophotrochozoa</taxon>
        <taxon>Platyhelminthes</taxon>
        <taxon>Trematoda</taxon>
        <taxon>Digenea</taxon>
        <taxon>Strigeidida</taxon>
        <taxon>Schistosomatoidea</taxon>
        <taxon>Schistosomatidae</taxon>
        <taxon>Schistosoma</taxon>
    </lineage>
</organism>
<evidence type="ECO:0000313" key="9">
    <source>
        <dbReference type="Proteomes" id="UP000311919"/>
    </source>
</evidence>
<evidence type="ECO:0000256" key="7">
    <source>
        <dbReference type="SAM" id="Phobius"/>
    </source>
</evidence>
<comment type="subcellular location">
    <subcellularLocation>
        <location evidence="1">Endoplasmic reticulum membrane</location>
        <topology evidence="1">Multi-pass membrane protein</topology>
    </subcellularLocation>
</comment>
<keyword evidence="5 7" id="KW-1133">Transmembrane helix</keyword>
<sequence>MVSRVRKVNPKTKVLSSYDIFLKALKTESVFNDKNDFLDIIYWFRQVFAIIIGVVWGLASFTGFLAIVMFFVTNICFVYAYAAMYQRVDEDEYGGYGEIVKEGLMTAFACFMVSWILTYDCAHGISTTT</sequence>
<comment type="similarity">
    <text evidence="2">Belongs to the EMC6 family.</text>
</comment>
<dbReference type="InterPro" id="IPR010742">
    <property type="entry name" value="RCAF1"/>
</dbReference>
<dbReference type="GO" id="GO:0097250">
    <property type="term" value="P:mitochondrial respirasome assembly"/>
    <property type="evidence" value="ECO:0007669"/>
    <property type="project" value="InterPro"/>
</dbReference>
<evidence type="ECO:0000256" key="1">
    <source>
        <dbReference type="ARBA" id="ARBA00004477"/>
    </source>
</evidence>
<dbReference type="Pfam" id="PF07019">
    <property type="entry name" value="EMC6"/>
    <property type="match status" value="1"/>
</dbReference>
<reference evidence="8 9" key="1">
    <citation type="submission" date="2019-03" db="EMBL/GenBank/DDBJ databases">
        <title>An improved genome assembly of the fluke Schistosoma japonicum.</title>
        <authorList>
            <person name="Hu W."/>
            <person name="Luo F."/>
            <person name="Yin M."/>
            <person name="Mo X."/>
            <person name="Sun C."/>
            <person name="Wu Q."/>
            <person name="Zhu B."/>
            <person name="Xiang M."/>
            <person name="Wang J."/>
            <person name="Wang Y."/>
            <person name="Zhang T."/>
            <person name="Xu B."/>
            <person name="Zheng H."/>
            <person name="Feng Z."/>
        </authorList>
    </citation>
    <scope>NUCLEOTIDE SEQUENCE [LARGE SCALE GENOMIC DNA]</scope>
    <source>
        <strain evidence="8">HuSjv2</strain>
        <tissue evidence="8">Worms</tissue>
    </source>
</reference>
<dbReference type="STRING" id="6182.A0A4Z2D869"/>
<dbReference type="Proteomes" id="UP000311919">
    <property type="component" value="Unassembled WGS sequence"/>
</dbReference>
<name>A0A4Z2D869_SCHJA</name>
<keyword evidence="6 7" id="KW-0472">Membrane</keyword>
<evidence type="ECO:0000256" key="6">
    <source>
        <dbReference type="ARBA" id="ARBA00023136"/>
    </source>
</evidence>
<evidence type="ECO:0000256" key="3">
    <source>
        <dbReference type="ARBA" id="ARBA00022692"/>
    </source>
</evidence>
<dbReference type="GO" id="GO:0005789">
    <property type="term" value="C:endoplasmic reticulum membrane"/>
    <property type="evidence" value="ECO:0007669"/>
    <property type="project" value="UniProtKB-SubCell"/>
</dbReference>
<keyword evidence="4" id="KW-0256">Endoplasmic reticulum</keyword>
<gene>
    <name evidence="8" type="ORF">EWB00_003516</name>
</gene>
<keyword evidence="3 7" id="KW-0812">Transmembrane</keyword>
<dbReference type="InterPro" id="IPR029008">
    <property type="entry name" value="EMC6-like"/>
</dbReference>
<keyword evidence="9" id="KW-1185">Reference proteome</keyword>
<comment type="caution">
    <text evidence="8">The sequence shown here is derived from an EMBL/GenBank/DDBJ whole genome shotgun (WGS) entry which is preliminary data.</text>
</comment>
<feature type="transmembrane region" description="Helical" evidence="7">
    <location>
        <begin position="40"/>
        <end position="59"/>
    </location>
</feature>
<dbReference type="PANTHER" id="PTHR12906:SF0">
    <property type="entry name" value="GEL COMPLEX SUBUNIT OPTI"/>
    <property type="match status" value="1"/>
</dbReference>